<evidence type="ECO:0000256" key="3">
    <source>
        <dbReference type="ARBA" id="ARBA00022729"/>
    </source>
</evidence>
<feature type="signal peptide" evidence="7">
    <location>
        <begin position="1"/>
        <end position="24"/>
    </location>
</feature>
<accession>A0A2U1ZRH5</accession>
<comment type="subcellular location">
    <subcellularLocation>
        <location evidence="1">Membrane</location>
        <topology evidence="1">Lipid-anchor</topology>
    </subcellularLocation>
</comment>
<name>A0A2U1ZRH5_9MICO</name>
<feature type="chain" id="PRO_5015409156" evidence="7">
    <location>
        <begin position="25"/>
        <end position="300"/>
    </location>
</feature>
<keyword evidence="5" id="KW-0564">Palmitate</keyword>
<dbReference type="GO" id="GO:0016020">
    <property type="term" value="C:membrane"/>
    <property type="evidence" value="ECO:0007669"/>
    <property type="project" value="UniProtKB-SubCell"/>
</dbReference>
<evidence type="ECO:0000256" key="2">
    <source>
        <dbReference type="ARBA" id="ARBA00008973"/>
    </source>
</evidence>
<dbReference type="PANTHER" id="PTHR30429">
    <property type="entry name" value="D-METHIONINE-BINDING LIPOPROTEIN METQ"/>
    <property type="match status" value="1"/>
</dbReference>
<dbReference type="InterPro" id="IPR004872">
    <property type="entry name" value="Lipoprotein_NlpA"/>
</dbReference>
<comment type="similarity">
    <text evidence="2">Belongs to the NlpA lipoprotein family.</text>
</comment>
<keyword evidence="6" id="KW-0449">Lipoprotein</keyword>
<dbReference type="Pfam" id="PF03180">
    <property type="entry name" value="Lipoprotein_9"/>
    <property type="match status" value="1"/>
</dbReference>
<dbReference type="SUPFAM" id="SSF53850">
    <property type="entry name" value="Periplasmic binding protein-like II"/>
    <property type="match status" value="1"/>
</dbReference>
<dbReference type="PROSITE" id="PS51257">
    <property type="entry name" value="PROKAR_LIPOPROTEIN"/>
    <property type="match status" value="1"/>
</dbReference>
<proteinExistence type="inferred from homology"/>
<evidence type="ECO:0000256" key="6">
    <source>
        <dbReference type="ARBA" id="ARBA00023288"/>
    </source>
</evidence>
<dbReference type="EMBL" id="PYHR01000002">
    <property type="protein sequence ID" value="PWD49553.1"/>
    <property type="molecule type" value="Genomic_DNA"/>
</dbReference>
<keyword evidence="9" id="KW-1185">Reference proteome</keyword>
<dbReference type="AlphaFoldDB" id="A0A2U1ZRH5"/>
<evidence type="ECO:0000256" key="1">
    <source>
        <dbReference type="ARBA" id="ARBA00004635"/>
    </source>
</evidence>
<keyword evidence="3 7" id="KW-0732">Signal</keyword>
<evidence type="ECO:0000256" key="4">
    <source>
        <dbReference type="ARBA" id="ARBA00023136"/>
    </source>
</evidence>
<evidence type="ECO:0000313" key="9">
    <source>
        <dbReference type="Proteomes" id="UP000245166"/>
    </source>
</evidence>
<dbReference type="OrthoDB" id="9812878at2"/>
<evidence type="ECO:0000256" key="5">
    <source>
        <dbReference type="ARBA" id="ARBA00023139"/>
    </source>
</evidence>
<keyword evidence="4" id="KW-0472">Membrane</keyword>
<dbReference type="PANTHER" id="PTHR30429:SF3">
    <property type="entry name" value="LIPOPROTEIN"/>
    <property type="match status" value="1"/>
</dbReference>
<evidence type="ECO:0000256" key="7">
    <source>
        <dbReference type="SAM" id="SignalP"/>
    </source>
</evidence>
<dbReference type="RefSeq" id="WP_109227936.1">
    <property type="nucleotide sequence ID" value="NZ_PYHR01000002.1"/>
</dbReference>
<evidence type="ECO:0000313" key="8">
    <source>
        <dbReference type="EMBL" id="PWD49553.1"/>
    </source>
</evidence>
<organism evidence="8 9">
    <name type="scientific">Serinibacter arcticus</name>
    <dbReference type="NCBI Taxonomy" id="1655435"/>
    <lineage>
        <taxon>Bacteria</taxon>
        <taxon>Bacillati</taxon>
        <taxon>Actinomycetota</taxon>
        <taxon>Actinomycetes</taxon>
        <taxon>Micrococcales</taxon>
        <taxon>Beutenbergiaceae</taxon>
        <taxon>Serinibacter</taxon>
    </lineage>
</organism>
<reference evidence="8 9" key="1">
    <citation type="submission" date="2018-03" db="EMBL/GenBank/DDBJ databases">
        <title>Genome assembly of novel Miniimonas species PCH200.</title>
        <authorList>
            <person name="Thakur V."/>
            <person name="Kumar V."/>
            <person name="Singh D."/>
        </authorList>
    </citation>
    <scope>NUCLEOTIDE SEQUENCE [LARGE SCALE GENOMIC DNA]</scope>
    <source>
        <strain evidence="8 9">PCH200</strain>
    </source>
</reference>
<sequence>MSSKHLRVLVPAIAAAGLMMTACAAPGSSSGGDTDSDAPITIGVVNAADAQWTIFTEKAAEEGIEVEITNFSDYQLPNKALDEGTLDLNQFQHLQFLAQFNVATDSELVPVGATAVFPLGLYATEYTDPADIPEGSDIAIPNDETNQARALLVLQEAGLLTLRDGGNSFSTVNDVIAEESTVTVTAVDAAQTAIALQSGSVAAAIINNDFVGDAGLTAEDAIFNDDPSSPASEPYINIWVASADQADDERFATLVDLWHTEEVEAAALEESGGTAVFTNTSPEELQEILAGIEENLRAQA</sequence>
<dbReference type="Gene3D" id="3.40.190.10">
    <property type="entry name" value="Periplasmic binding protein-like II"/>
    <property type="match status" value="2"/>
</dbReference>
<gene>
    <name evidence="8" type="ORF">C8046_01315</name>
</gene>
<protein>
    <submittedName>
        <fullName evidence="8">Methionine ABC transporter substrate-binding protein</fullName>
    </submittedName>
</protein>
<dbReference type="Proteomes" id="UP000245166">
    <property type="component" value="Unassembled WGS sequence"/>
</dbReference>
<comment type="caution">
    <text evidence="8">The sequence shown here is derived from an EMBL/GenBank/DDBJ whole genome shotgun (WGS) entry which is preliminary data.</text>
</comment>